<dbReference type="GO" id="GO:0005525">
    <property type="term" value="F:GTP binding"/>
    <property type="evidence" value="ECO:0007669"/>
    <property type="project" value="InterPro"/>
</dbReference>
<dbReference type="GO" id="GO:0006777">
    <property type="term" value="P:Mo-molybdopterin cofactor biosynthetic process"/>
    <property type="evidence" value="ECO:0007669"/>
    <property type="project" value="InterPro"/>
</dbReference>
<dbReference type="AlphaFoldDB" id="A0A450V4K7"/>
<evidence type="ECO:0000256" key="1">
    <source>
        <dbReference type="SAM" id="MobiDB-lite"/>
    </source>
</evidence>
<dbReference type="InterPro" id="IPR027417">
    <property type="entry name" value="P-loop_NTPase"/>
</dbReference>
<gene>
    <name evidence="3" type="ORF">BECKH772A_GA0070896_101695</name>
    <name evidence="4" type="ORF">BECKH772B_GA0070898_101695</name>
    <name evidence="5" type="ORF">BECKH772C_GA0070978_101665</name>
</gene>
<dbReference type="Pfam" id="PF03205">
    <property type="entry name" value="MobB"/>
    <property type="match status" value="1"/>
</dbReference>
<sequence length="209" mass="22646">MPEKEKNHRRGHRIPASGMMPGMIGFAAPSGTGKTTLLVRLIPLLRERGLRVALIKHTHHDFDIDTPGKDSHRLRLAGANPVLVGSRHRWALMKETPGQEEPALAELAARLDRDAPDLILVEGFGHEPFPKIELHRPSLGKPLLYPEDPTIIAIAVPGGGEAQHPIPVLDLDRPSGVAQFIGQFIGHCPGVGRAGPPPYPAPWPRSSDA</sequence>
<reference evidence="3" key="1">
    <citation type="submission" date="2019-02" db="EMBL/GenBank/DDBJ databases">
        <authorList>
            <person name="Gruber-Vodicka R. H."/>
            <person name="Seah K. B. B."/>
        </authorList>
    </citation>
    <scope>NUCLEOTIDE SEQUENCE</scope>
    <source>
        <strain evidence="5">BECK_SA2B12</strain>
        <strain evidence="3">BECK_SA2B15</strain>
        <strain evidence="4">BECK_SA2B20</strain>
    </source>
</reference>
<dbReference type="Gene3D" id="3.40.50.300">
    <property type="entry name" value="P-loop containing nucleotide triphosphate hydrolases"/>
    <property type="match status" value="1"/>
</dbReference>
<evidence type="ECO:0000313" key="3">
    <source>
        <dbReference type="EMBL" id="VFJ99695.1"/>
    </source>
</evidence>
<dbReference type="EMBL" id="CAADFI010000169">
    <property type="protein sequence ID" value="VFJ99816.1"/>
    <property type="molecule type" value="Genomic_DNA"/>
</dbReference>
<accession>A0A450V4K7</accession>
<proteinExistence type="predicted"/>
<dbReference type="NCBIfam" id="TIGR00176">
    <property type="entry name" value="mobB"/>
    <property type="match status" value="1"/>
</dbReference>
<dbReference type="InterPro" id="IPR004435">
    <property type="entry name" value="MobB_dom"/>
</dbReference>
<dbReference type="EMBL" id="CAADFJ010000166">
    <property type="protein sequence ID" value="VFK04200.1"/>
    <property type="molecule type" value="Genomic_DNA"/>
</dbReference>
<evidence type="ECO:0000259" key="2">
    <source>
        <dbReference type="Pfam" id="PF03205"/>
    </source>
</evidence>
<dbReference type="CDD" id="cd03116">
    <property type="entry name" value="MobB"/>
    <property type="match status" value="1"/>
</dbReference>
<feature type="region of interest" description="Disordered" evidence="1">
    <location>
        <begin position="1"/>
        <end position="21"/>
    </location>
</feature>
<dbReference type="PANTHER" id="PTHR40072:SF1">
    <property type="entry name" value="MOLYBDOPTERIN-GUANINE DINUCLEOTIDE BIOSYNTHESIS ADAPTER PROTEIN"/>
    <property type="match status" value="1"/>
</dbReference>
<feature type="domain" description="Molybdopterin-guanine dinucleotide biosynthesis protein B (MobB)" evidence="2">
    <location>
        <begin position="24"/>
        <end position="155"/>
    </location>
</feature>
<dbReference type="InterPro" id="IPR052539">
    <property type="entry name" value="MGD_biosynthesis_adapter"/>
</dbReference>
<evidence type="ECO:0000313" key="4">
    <source>
        <dbReference type="EMBL" id="VFJ99816.1"/>
    </source>
</evidence>
<evidence type="ECO:0000313" key="5">
    <source>
        <dbReference type="EMBL" id="VFK04200.1"/>
    </source>
</evidence>
<dbReference type="PANTHER" id="PTHR40072">
    <property type="entry name" value="MOLYBDOPTERIN-GUANINE DINUCLEOTIDE BIOSYNTHESIS ADAPTER PROTEIN-RELATED"/>
    <property type="match status" value="1"/>
</dbReference>
<name>A0A450V4K7_9GAMM</name>
<protein>
    <submittedName>
        <fullName evidence="3">Molybdopterin guanine dinucleotide biosynthesis accessory protein MobB</fullName>
    </submittedName>
</protein>
<dbReference type="EMBL" id="CAADFG010000169">
    <property type="protein sequence ID" value="VFJ99695.1"/>
    <property type="molecule type" value="Genomic_DNA"/>
</dbReference>
<organism evidence="3">
    <name type="scientific">Candidatus Kentrum eta</name>
    <dbReference type="NCBI Taxonomy" id="2126337"/>
    <lineage>
        <taxon>Bacteria</taxon>
        <taxon>Pseudomonadati</taxon>
        <taxon>Pseudomonadota</taxon>
        <taxon>Gammaproteobacteria</taxon>
        <taxon>Candidatus Kentrum</taxon>
    </lineage>
</organism>
<dbReference type="SUPFAM" id="SSF52540">
    <property type="entry name" value="P-loop containing nucleoside triphosphate hydrolases"/>
    <property type="match status" value="1"/>
</dbReference>